<dbReference type="PANTHER" id="PTHR10417:SF15">
    <property type="entry name" value="STERILE ALPHA MOTIF DOMAIN-CONTAINING 11"/>
    <property type="match status" value="1"/>
</dbReference>
<dbReference type="InParanoid" id="A0A1S3K410"/>
<dbReference type="RefSeq" id="XP_013417149.1">
    <property type="nucleotide sequence ID" value="XM_013561695.1"/>
</dbReference>
<dbReference type="Pfam" id="PF01342">
    <property type="entry name" value="SAND"/>
    <property type="match status" value="1"/>
</dbReference>
<dbReference type="CDD" id="cd09509">
    <property type="entry name" value="SAM_Polycomb"/>
    <property type="match status" value="1"/>
</dbReference>
<feature type="domain" description="SAM" evidence="5">
    <location>
        <begin position="498"/>
        <end position="544"/>
    </location>
</feature>
<keyword evidence="3" id="KW-0539">Nucleus</keyword>
<evidence type="ECO:0000259" key="6">
    <source>
        <dbReference type="PROSITE" id="PS50864"/>
    </source>
</evidence>
<dbReference type="SMART" id="SM00258">
    <property type="entry name" value="SAND"/>
    <property type="match status" value="1"/>
</dbReference>
<dbReference type="InterPro" id="IPR001660">
    <property type="entry name" value="SAM"/>
</dbReference>
<dbReference type="STRING" id="7574.A0A1S3K410"/>
<evidence type="ECO:0000256" key="4">
    <source>
        <dbReference type="SAM" id="MobiDB-lite"/>
    </source>
</evidence>
<name>A0A1S3K410_LINAN</name>
<dbReference type="InterPro" id="IPR013761">
    <property type="entry name" value="SAM/pointed_sf"/>
</dbReference>
<reference evidence="8" key="1">
    <citation type="submission" date="2025-08" db="UniProtKB">
        <authorList>
            <consortium name="RefSeq"/>
        </authorList>
    </citation>
    <scope>IDENTIFICATION</scope>
    <source>
        <tissue evidence="8">Gonads</tissue>
    </source>
</reference>
<keyword evidence="1" id="KW-0805">Transcription regulation</keyword>
<feature type="region of interest" description="Disordered" evidence="4">
    <location>
        <begin position="226"/>
        <end position="287"/>
    </location>
</feature>
<dbReference type="InterPro" id="IPR000770">
    <property type="entry name" value="SAND_dom"/>
</dbReference>
<feature type="domain" description="SAND" evidence="6">
    <location>
        <begin position="18"/>
        <end position="108"/>
    </location>
</feature>
<keyword evidence="2" id="KW-0804">Transcription</keyword>
<organism evidence="7 8">
    <name type="scientific">Lingula anatina</name>
    <name type="common">Brachiopod</name>
    <name type="synonym">Lingula unguis</name>
    <dbReference type="NCBI Taxonomy" id="7574"/>
    <lineage>
        <taxon>Eukaryota</taxon>
        <taxon>Metazoa</taxon>
        <taxon>Spiralia</taxon>
        <taxon>Lophotrochozoa</taxon>
        <taxon>Brachiopoda</taxon>
        <taxon>Linguliformea</taxon>
        <taxon>Lingulata</taxon>
        <taxon>Lingulida</taxon>
        <taxon>Linguloidea</taxon>
        <taxon>Lingulidae</taxon>
        <taxon>Lingula</taxon>
    </lineage>
</organism>
<dbReference type="Gene3D" id="3.10.390.10">
    <property type="entry name" value="SAND domain-like"/>
    <property type="match status" value="1"/>
</dbReference>
<dbReference type="OrthoDB" id="6433810at2759"/>
<evidence type="ECO:0000256" key="2">
    <source>
        <dbReference type="ARBA" id="ARBA00023163"/>
    </source>
</evidence>
<evidence type="ECO:0000256" key="1">
    <source>
        <dbReference type="ARBA" id="ARBA00023015"/>
    </source>
</evidence>
<dbReference type="GO" id="GO:0046872">
    <property type="term" value="F:metal ion binding"/>
    <property type="evidence" value="ECO:0007669"/>
    <property type="project" value="UniProtKB-KW"/>
</dbReference>
<dbReference type="AlphaFoldDB" id="A0A1S3K410"/>
<dbReference type="PROSITE" id="PS50105">
    <property type="entry name" value="SAM_DOMAIN"/>
    <property type="match status" value="1"/>
</dbReference>
<protein>
    <submittedName>
        <fullName evidence="8">Uncharacterized protein LOC106178465</fullName>
    </submittedName>
</protein>
<dbReference type="InterPro" id="IPR010919">
    <property type="entry name" value="SAND-like_dom_sf"/>
</dbReference>
<keyword evidence="7" id="KW-1185">Reference proteome</keyword>
<proteinExistence type="predicted"/>
<dbReference type="SUPFAM" id="SSF63763">
    <property type="entry name" value="SAND domain-like"/>
    <property type="match status" value="1"/>
</dbReference>
<dbReference type="PROSITE" id="PS50864">
    <property type="entry name" value="SAND"/>
    <property type="match status" value="1"/>
</dbReference>
<feature type="compositionally biased region" description="Basic and acidic residues" evidence="4">
    <location>
        <begin position="236"/>
        <end position="247"/>
    </location>
</feature>
<feature type="compositionally biased region" description="Polar residues" evidence="4">
    <location>
        <begin position="268"/>
        <end position="283"/>
    </location>
</feature>
<sequence>MSSRRGDIFSGNYSFGPELRAELEEYLQPIYKDGEMLLEVECGENRGLMYVSRLCQGSKGPCVYFQETWLTPNEFQYISGRETAKDWKRSIRHKGRSIKLLLTKGILSVHPSTCDCEGCRISSPVHKTRLTKKKSPEFSDYGRMRIGIDGVPLERAPYSASFSLAELWKQREKQLESLRESRLTSIINQLRKSKEEIQHFQEEGYQTSIKGSADNVVSDVDKARMLENSSAPGHLEPSRDRADKSSEENTDSQRPQSAPNCVMLESAARSQDQSPSKVDSSLPNERPESGLVMLANEAHARAMETGNCSNLIRQLAAQHSKFQSSQKQTPDHMAMMEGETIPRLPQCPEIGRYPTHGFYPPPPPLLQAVYQPPVRNGLHSQGRLLELRRPLTTLHTYDTLKRPAPRDEDAPVDLSVKRNRLTSSQERLSAFDTVYVGSHGLQTNCMPNIKSERHVDLNDNISSTPRGRELLRDYLHESPQCPKMTADQKSMVQQMRYWSADDVVNFIKTFPDCADYVETFREQRIDGQSLRLLSVDLLTSSLGMKLGPALNLRAFIAKLCGQCDQCRHCLHCHQNDSEN</sequence>
<gene>
    <name evidence="8" type="primary">LOC106178465</name>
</gene>
<dbReference type="Pfam" id="PF00536">
    <property type="entry name" value="SAM_1"/>
    <property type="match status" value="1"/>
</dbReference>
<evidence type="ECO:0000259" key="5">
    <source>
        <dbReference type="PROSITE" id="PS50105"/>
    </source>
</evidence>
<dbReference type="Gene3D" id="1.10.150.50">
    <property type="entry name" value="Transcription Factor, Ets-1"/>
    <property type="match status" value="1"/>
</dbReference>
<dbReference type="Proteomes" id="UP000085678">
    <property type="component" value="Unplaced"/>
</dbReference>
<accession>A0A1S3K410</accession>
<dbReference type="SMART" id="SM00454">
    <property type="entry name" value="SAM"/>
    <property type="match status" value="1"/>
</dbReference>
<evidence type="ECO:0000313" key="8">
    <source>
        <dbReference type="RefSeq" id="XP_013417149.1"/>
    </source>
</evidence>
<dbReference type="SUPFAM" id="SSF47769">
    <property type="entry name" value="SAM/Pointed domain"/>
    <property type="match status" value="1"/>
</dbReference>
<evidence type="ECO:0000256" key="3">
    <source>
        <dbReference type="ARBA" id="ARBA00023242"/>
    </source>
</evidence>
<dbReference type="GeneID" id="106178465"/>
<dbReference type="KEGG" id="lak:106178465"/>
<dbReference type="GO" id="GO:0003677">
    <property type="term" value="F:DNA binding"/>
    <property type="evidence" value="ECO:0007669"/>
    <property type="project" value="UniProtKB-KW"/>
</dbReference>
<evidence type="ECO:0000313" key="7">
    <source>
        <dbReference type="Proteomes" id="UP000085678"/>
    </source>
</evidence>
<dbReference type="PANTHER" id="PTHR10417">
    <property type="entry name" value="GLUCOCORTICOID MODULATORY ELEMENT-BINDING PROTEIN"/>
    <property type="match status" value="1"/>
</dbReference>